<organism evidence="5 6">
    <name type="scientific">Patiria miniata</name>
    <name type="common">Bat star</name>
    <name type="synonym">Asterina miniata</name>
    <dbReference type="NCBI Taxonomy" id="46514"/>
    <lineage>
        <taxon>Eukaryota</taxon>
        <taxon>Metazoa</taxon>
        <taxon>Echinodermata</taxon>
        <taxon>Eleutherozoa</taxon>
        <taxon>Asterozoa</taxon>
        <taxon>Asteroidea</taxon>
        <taxon>Valvatacea</taxon>
        <taxon>Valvatida</taxon>
        <taxon>Asterinidae</taxon>
        <taxon>Patiria</taxon>
    </lineage>
</organism>
<sequence length="125" mass="13045">MGERGAPGDPGADGIGLPGKHTATLLPGTSFELETGTFTCSVSGTFVFMFSMNKSSSSSSLYVQLRKNDDVVVSGYSRASHYEQVSGSAVLFLQQGDTVYLTMSGNVGGAANHATSFSGFLLYPE</sequence>
<keyword evidence="3" id="KW-0732">Signal</keyword>
<evidence type="ECO:0000313" key="5">
    <source>
        <dbReference type="EnsemblMetazoa" id="XP_038077246.1"/>
    </source>
</evidence>
<dbReference type="Gene3D" id="2.60.120.40">
    <property type="match status" value="1"/>
</dbReference>
<protein>
    <recommendedName>
        <fullName evidence="4">C1q domain-containing protein</fullName>
    </recommendedName>
</protein>
<evidence type="ECO:0000313" key="6">
    <source>
        <dbReference type="Proteomes" id="UP000887568"/>
    </source>
</evidence>
<dbReference type="Pfam" id="PF00386">
    <property type="entry name" value="C1q"/>
    <property type="match status" value="1"/>
</dbReference>
<keyword evidence="2" id="KW-0964">Secreted</keyword>
<dbReference type="InterPro" id="IPR001073">
    <property type="entry name" value="C1q_dom"/>
</dbReference>
<dbReference type="SUPFAM" id="SSF49842">
    <property type="entry name" value="TNF-like"/>
    <property type="match status" value="1"/>
</dbReference>
<name>A0A914BNF0_PATMI</name>
<evidence type="ECO:0000256" key="2">
    <source>
        <dbReference type="ARBA" id="ARBA00022525"/>
    </source>
</evidence>
<dbReference type="RefSeq" id="XP_038077246.1">
    <property type="nucleotide sequence ID" value="XM_038221318.1"/>
</dbReference>
<evidence type="ECO:0000259" key="4">
    <source>
        <dbReference type="PROSITE" id="PS50871"/>
    </source>
</evidence>
<dbReference type="PRINTS" id="PR00007">
    <property type="entry name" value="COMPLEMNTC1Q"/>
</dbReference>
<dbReference type="SMART" id="SM00110">
    <property type="entry name" value="C1Q"/>
    <property type="match status" value="1"/>
</dbReference>
<dbReference type="OrthoDB" id="6139560at2759"/>
<evidence type="ECO:0000256" key="1">
    <source>
        <dbReference type="ARBA" id="ARBA00004613"/>
    </source>
</evidence>
<proteinExistence type="predicted"/>
<dbReference type="InterPro" id="IPR050822">
    <property type="entry name" value="Cerebellin_Synaptic_Org"/>
</dbReference>
<dbReference type="AlphaFoldDB" id="A0A914BNF0"/>
<evidence type="ECO:0000256" key="3">
    <source>
        <dbReference type="ARBA" id="ARBA00022729"/>
    </source>
</evidence>
<keyword evidence="6" id="KW-1185">Reference proteome</keyword>
<dbReference type="EnsemblMetazoa" id="XM_038221318.1">
    <property type="protein sequence ID" value="XP_038077246.1"/>
    <property type="gene ID" value="LOC119745096"/>
</dbReference>
<dbReference type="GeneID" id="119745096"/>
<dbReference type="InterPro" id="IPR008983">
    <property type="entry name" value="Tumour_necrosis_fac-like_dom"/>
</dbReference>
<comment type="subcellular location">
    <subcellularLocation>
        <location evidence="1">Secreted</location>
    </subcellularLocation>
</comment>
<accession>A0A914BNF0</accession>
<reference evidence="5" key="1">
    <citation type="submission" date="2022-11" db="UniProtKB">
        <authorList>
            <consortium name="EnsemblMetazoa"/>
        </authorList>
    </citation>
    <scope>IDENTIFICATION</scope>
</reference>
<dbReference type="Proteomes" id="UP000887568">
    <property type="component" value="Unplaced"/>
</dbReference>
<dbReference type="PROSITE" id="PS50871">
    <property type="entry name" value="C1Q"/>
    <property type="match status" value="1"/>
</dbReference>
<feature type="domain" description="C1q" evidence="4">
    <location>
        <begin position="1"/>
        <end position="125"/>
    </location>
</feature>
<dbReference type="GO" id="GO:0005576">
    <property type="term" value="C:extracellular region"/>
    <property type="evidence" value="ECO:0007669"/>
    <property type="project" value="UniProtKB-SubCell"/>
</dbReference>
<dbReference type="PANTHER" id="PTHR22923">
    <property type="entry name" value="CEREBELLIN-RELATED"/>
    <property type="match status" value="1"/>
</dbReference>
<dbReference type="PANTHER" id="PTHR22923:SF116">
    <property type="entry name" value="C1Q DOMAIN-CONTAINING PROTEIN"/>
    <property type="match status" value="1"/>
</dbReference>